<keyword evidence="3" id="KW-1185">Reference proteome</keyword>
<name>A0A9P1GFL9_9DINO</name>
<gene>
    <name evidence="1" type="ORF">C1SCF055_LOCUS36472</name>
</gene>
<dbReference type="AlphaFoldDB" id="A0A9P1GFL9"/>
<reference evidence="2 3" key="2">
    <citation type="submission" date="2024-05" db="EMBL/GenBank/DDBJ databases">
        <authorList>
            <person name="Chen Y."/>
            <person name="Shah S."/>
            <person name="Dougan E. K."/>
            <person name="Thang M."/>
            <person name="Chan C."/>
        </authorList>
    </citation>
    <scope>NUCLEOTIDE SEQUENCE [LARGE SCALE GENOMIC DNA]</scope>
</reference>
<proteinExistence type="predicted"/>
<dbReference type="EMBL" id="CAMXCT030005068">
    <property type="protein sequence ID" value="CAL4798605.1"/>
    <property type="molecule type" value="Genomic_DNA"/>
</dbReference>
<keyword evidence="2" id="KW-0695">RNA-directed DNA polymerase</keyword>
<comment type="caution">
    <text evidence="1">The sequence shown here is derived from an EMBL/GenBank/DDBJ whole genome shotgun (WGS) entry which is preliminary data.</text>
</comment>
<dbReference type="Proteomes" id="UP001152797">
    <property type="component" value="Unassembled WGS sequence"/>
</dbReference>
<dbReference type="GO" id="GO:0003964">
    <property type="term" value="F:RNA-directed DNA polymerase activity"/>
    <property type="evidence" value="ECO:0007669"/>
    <property type="project" value="UniProtKB-KW"/>
</dbReference>
<evidence type="ECO:0000313" key="2">
    <source>
        <dbReference type="EMBL" id="CAL4798605.1"/>
    </source>
</evidence>
<protein>
    <submittedName>
        <fullName evidence="2">Reverse transcriptase domain-containing protein</fullName>
    </submittedName>
</protein>
<feature type="non-terminal residue" evidence="1">
    <location>
        <position position="1"/>
    </location>
</feature>
<evidence type="ECO:0000313" key="1">
    <source>
        <dbReference type="EMBL" id="CAI4011293.1"/>
    </source>
</evidence>
<keyword evidence="2" id="KW-0548">Nucleotidyltransferase</keyword>
<sequence>FGIWNEPSFLALLRRAATDAALQALSASAEFALQSDDHKSCDYAPGSLAPVRFRGVAKSAQQSGTILLSRVRRLHRLCLQLQRELDHVALRRICLRGLVALAGRIREVHDWHELDGLQTLSDACARLEAEHKCSRFRTWRENNHGNLAEQITWIKRRVKLLAEVLCGKADGVDGLQMPSSCCQFCGGLGSRFCGTLGRLARCQQFGSARVLRFCLKGRMIGDLCPLRQLFGELGAHTWSKVCAPGCPPSLTIVLLEELLAGLRCGWNGWDAAKLDMSCSSTLEAPSPPSSSPSLQCPDLLHNKVETETNIGALPVMSRDRALKPKKQTCTVSGTYGDMFTIPLVPANWGWVFGFCRSIFWGINLRILDAANKHAQCIMVAQDLAKFFDTIQLEQVILLAVRLGAPPQLGPLLKSFYENNKRLFTCRGVCPKTWLHATRSVLQGCPVSLALAALVMTMWSRFVCINDIDAVIYIDDRTFWHVDEAGPARVHELQHAHNRSLQFDDFSLFTVDEQ</sequence>
<feature type="non-terminal residue" evidence="1">
    <location>
        <position position="513"/>
    </location>
</feature>
<dbReference type="EMBL" id="CAMXCT020005068">
    <property type="protein sequence ID" value="CAL1164668.1"/>
    <property type="molecule type" value="Genomic_DNA"/>
</dbReference>
<accession>A0A9P1GFL9</accession>
<evidence type="ECO:0000313" key="3">
    <source>
        <dbReference type="Proteomes" id="UP001152797"/>
    </source>
</evidence>
<dbReference type="EMBL" id="CAMXCT010005068">
    <property type="protein sequence ID" value="CAI4011293.1"/>
    <property type="molecule type" value="Genomic_DNA"/>
</dbReference>
<keyword evidence="2" id="KW-0808">Transferase</keyword>
<reference evidence="1" key="1">
    <citation type="submission" date="2022-10" db="EMBL/GenBank/DDBJ databases">
        <authorList>
            <person name="Chen Y."/>
            <person name="Dougan E. K."/>
            <person name="Chan C."/>
            <person name="Rhodes N."/>
            <person name="Thang M."/>
        </authorList>
    </citation>
    <scope>NUCLEOTIDE SEQUENCE</scope>
</reference>
<organism evidence="1">
    <name type="scientific">Cladocopium goreaui</name>
    <dbReference type="NCBI Taxonomy" id="2562237"/>
    <lineage>
        <taxon>Eukaryota</taxon>
        <taxon>Sar</taxon>
        <taxon>Alveolata</taxon>
        <taxon>Dinophyceae</taxon>
        <taxon>Suessiales</taxon>
        <taxon>Symbiodiniaceae</taxon>
        <taxon>Cladocopium</taxon>
    </lineage>
</organism>